<protein>
    <submittedName>
        <fullName evidence="1">Uncharacterized protein</fullName>
    </submittedName>
</protein>
<gene>
    <name evidence="1" type="ORF">V6N11_000645</name>
</gene>
<evidence type="ECO:0000313" key="1">
    <source>
        <dbReference type="EMBL" id="KAK8974476.1"/>
    </source>
</evidence>
<evidence type="ECO:0000313" key="2">
    <source>
        <dbReference type="Proteomes" id="UP001396334"/>
    </source>
</evidence>
<reference evidence="1 2" key="1">
    <citation type="journal article" date="2024" name="G3 (Bethesda)">
        <title>Genome assembly of Hibiscus sabdariffa L. provides insights into metabolisms of medicinal natural products.</title>
        <authorList>
            <person name="Kim T."/>
        </authorList>
    </citation>
    <scope>NUCLEOTIDE SEQUENCE [LARGE SCALE GENOMIC DNA]</scope>
    <source>
        <strain evidence="1">TK-2024</strain>
        <tissue evidence="1">Old leaves</tissue>
    </source>
</reference>
<keyword evidence="2" id="KW-1185">Reference proteome</keyword>
<organism evidence="1 2">
    <name type="scientific">Hibiscus sabdariffa</name>
    <name type="common">roselle</name>
    <dbReference type="NCBI Taxonomy" id="183260"/>
    <lineage>
        <taxon>Eukaryota</taxon>
        <taxon>Viridiplantae</taxon>
        <taxon>Streptophyta</taxon>
        <taxon>Embryophyta</taxon>
        <taxon>Tracheophyta</taxon>
        <taxon>Spermatophyta</taxon>
        <taxon>Magnoliopsida</taxon>
        <taxon>eudicotyledons</taxon>
        <taxon>Gunneridae</taxon>
        <taxon>Pentapetalae</taxon>
        <taxon>rosids</taxon>
        <taxon>malvids</taxon>
        <taxon>Malvales</taxon>
        <taxon>Malvaceae</taxon>
        <taxon>Malvoideae</taxon>
        <taxon>Hibiscus</taxon>
    </lineage>
</organism>
<sequence>MLRKTLEALLKVLNQTFVPDNISVGKLDRIMGNIAADNYITFSDDEIPEGGMGSTKALNITTHCKGVQVQGLRRKRCCSIPGRMLSNAMLHHWCTRGQTKEDDRGCTCPSLHVDF</sequence>
<dbReference type="PANTHER" id="PTHR32108">
    <property type="entry name" value="DNA-DIRECTED RNA POLYMERASE SUBUNIT ALPHA"/>
    <property type="match status" value="1"/>
</dbReference>
<dbReference type="PANTHER" id="PTHR32108:SF5">
    <property type="entry name" value="DYNACTIN SUBUNIT 1-LIKE"/>
    <property type="match status" value="1"/>
</dbReference>
<proteinExistence type="predicted"/>
<comment type="caution">
    <text evidence="1">The sequence shown here is derived from an EMBL/GenBank/DDBJ whole genome shotgun (WGS) entry which is preliminary data.</text>
</comment>
<accession>A0ABR2NEF0</accession>
<dbReference type="Proteomes" id="UP001396334">
    <property type="component" value="Unassembled WGS sequence"/>
</dbReference>
<dbReference type="EMBL" id="JBBPBN010000167">
    <property type="protein sequence ID" value="KAK8974476.1"/>
    <property type="molecule type" value="Genomic_DNA"/>
</dbReference>
<name>A0ABR2NEF0_9ROSI</name>